<keyword evidence="1" id="KW-1133">Transmembrane helix</keyword>
<keyword evidence="1" id="KW-0812">Transmembrane</keyword>
<accession>A0ABS4GGR0</accession>
<evidence type="ECO:0000256" key="1">
    <source>
        <dbReference type="SAM" id="Phobius"/>
    </source>
</evidence>
<dbReference type="Proteomes" id="UP001519342">
    <property type="component" value="Unassembled WGS sequence"/>
</dbReference>
<evidence type="ECO:0000313" key="2">
    <source>
        <dbReference type="EMBL" id="MBP1926844.1"/>
    </source>
</evidence>
<reference evidence="2 3" key="1">
    <citation type="submission" date="2021-03" db="EMBL/GenBank/DDBJ databases">
        <title>Genomic Encyclopedia of Type Strains, Phase IV (KMG-IV): sequencing the most valuable type-strain genomes for metagenomic binning, comparative biology and taxonomic classification.</title>
        <authorList>
            <person name="Goeker M."/>
        </authorList>
    </citation>
    <scope>NUCLEOTIDE SEQUENCE [LARGE SCALE GENOMIC DNA]</scope>
    <source>
        <strain evidence="2 3">DSM 24004</strain>
    </source>
</reference>
<feature type="transmembrane region" description="Helical" evidence="1">
    <location>
        <begin position="427"/>
        <end position="450"/>
    </location>
</feature>
<organism evidence="2 3">
    <name type="scientific">Sedimentibacter acidaminivorans</name>
    <dbReference type="NCBI Taxonomy" id="913099"/>
    <lineage>
        <taxon>Bacteria</taxon>
        <taxon>Bacillati</taxon>
        <taxon>Bacillota</taxon>
        <taxon>Tissierellia</taxon>
        <taxon>Sedimentibacter</taxon>
    </lineage>
</organism>
<dbReference type="EMBL" id="JAGGKS010000008">
    <property type="protein sequence ID" value="MBP1926844.1"/>
    <property type="molecule type" value="Genomic_DNA"/>
</dbReference>
<comment type="caution">
    <text evidence="2">The sequence shown here is derived from an EMBL/GenBank/DDBJ whole genome shotgun (WGS) entry which is preliminary data.</text>
</comment>
<proteinExistence type="predicted"/>
<keyword evidence="1" id="KW-0472">Membrane</keyword>
<keyword evidence="3" id="KW-1185">Reference proteome</keyword>
<sequence length="621" mass="65717">MGAKGFVTNVIIGGKINSSLKQAFGNFNKTTDKSTKSVDKLNSSLGSFQKKIVGLATGYMVKKAFTAISSTALDSAASMEQYRITLNTVLKDSQKAGETLKWATNFANVTPFETDEIVGASVKLESYGLTAKKYLPIIGDMAAVMGKDAMQATEAIADAQTGELERLKEFGITKEMIVEQSYKRLAGIEVVNNQGQITNQRAFNAALLSLMKEKFDGGMEAQSKTFKGRVSTIVGTMKSGLGQIAGMSADGEIVNGSAFDIISKKAGQLAGTMERMQANGSFERIQQNVGLIAGKIMDGIDRVLPKIVNLTDYIVKNGDKIVSIGLKIGKAYLGIKGFSIFKQGAISAISFGKDTKKVFGDVKKAIDKIPRDSIGKGVDIATKGLVNGIDKVWSLGGKAITGVVKGFKMLPSVAKGAFGLVGKAATFMISPMGLTVAAIAGVAIAGYMLYKNWDKVKEKLGVICGAIGDGFKGVANSMIGAVNWAINGINGINVTIPDWVPDWIGGGKTFGFSIPTIPTFANGGFTSTPSIFGEAGPEAAIPIKHGNARSLSLLGKTAQLLGVNPANEQGITIVYSPVINGGNVSEIKKMLETDYEKFKAFMSQYLSEEGRLSYEPNVLPI</sequence>
<name>A0ABS4GGR0_9FIRM</name>
<evidence type="ECO:0000313" key="3">
    <source>
        <dbReference type="Proteomes" id="UP001519342"/>
    </source>
</evidence>
<protein>
    <submittedName>
        <fullName evidence="2">Uncharacterized protein</fullName>
    </submittedName>
</protein>
<dbReference type="RefSeq" id="WP_209512564.1">
    <property type="nucleotide sequence ID" value="NZ_JAGGKS010000008.1"/>
</dbReference>
<gene>
    <name evidence="2" type="ORF">J2Z76_002714</name>
</gene>